<dbReference type="GO" id="GO:0098609">
    <property type="term" value="P:cell-cell adhesion"/>
    <property type="evidence" value="ECO:0007669"/>
    <property type="project" value="TreeGrafter"/>
</dbReference>
<evidence type="ECO:0000259" key="6">
    <source>
        <dbReference type="PROSITE" id="PS50023"/>
    </source>
</evidence>
<organism evidence="7 8">
    <name type="scientific">Gambusia affinis</name>
    <name type="common">Western mosquitofish</name>
    <name type="synonym">Heterandria affinis</name>
    <dbReference type="NCBI Taxonomy" id="33528"/>
    <lineage>
        <taxon>Eukaryota</taxon>
        <taxon>Metazoa</taxon>
        <taxon>Chordata</taxon>
        <taxon>Craniata</taxon>
        <taxon>Vertebrata</taxon>
        <taxon>Euteleostomi</taxon>
        <taxon>Actinopterygii</taxon>
        <taxon>Neopterygii</taxon>
        <taxon>Teleostei</taxon>
        <taxon>Neoteleostei</taxon>
        <taxon>Acanthomorphata</taxon>
        <taxon>Ovalentaria</taxon>
        <taxon>Atherinomorphae</taxon>
        <taxon>Cyprinodontiformes</taxon>
        <taxon>Poeciliidae</taxon>
        <taxon>Poeciliinae</taxon>
        <taxon>Gambusia</taxon>
    </lineage>
</organism>
<evidence type="ECO:0000256" key="3">
    <source>
        <dbReference type="ARBA" id="ARBA00023038"/>
    </source>
</evidence>
<keyword evidence="3 4" id="KW-0440">LIM domain</keyword>
<dbReference type="CDD" id="cd09333">
    <property type="entry name" value="LIM3_PINCH"/>
    <property type="match status" value="1"/>
</dbReference>
<dbReference type="Proteomes" id="UP000250572">
    <property type="component" value="Unassembled WGS sequence"/>
</dbReference>
<dbReference type="GO" id="GO:1900026">
    <property type="term" value="P:positive regulation of substrate adhesion-dependent cell spreading"/>
    <property type="evidence" value="ECO:0007669"/>
    <property type="project" value="TreeGrafter"/>
</dbReference>
<dbReference type="InterPro" id="IPR047944">
    <property type="entry name" value="LIMS1/2-like_LIM1"/>
</dbReference>
<dbReference type="GO" id="GO:0005911">
    <property type="term" value="C:cell-cell junction"/>
    <property type="evidence" value="ECO:0007669"/>
    <property type="project" value="TreeGrafter"/>
</dbReference>
<dbReference type="EMBL" id="NHOQ01000293">
    <property type="protein sequence ID" value="PWA31281.1"/>
    <property type="molecule type" value="Genomic_DNA"/>
</dbReference>
<dbReference type="SMART" id="SM00132">
    <property type="entry name" value="LIM"/>
    <property type="match status" value="4"/>
</dbReference>
<sequence length="419" mass="48673">MSVEMNGRAVPLSIPEDGEAPDHIRHGEMNGYHQRLQAGDGGEAELPVSKTQRRKSDVKVYKEFCDFYARFNMANALANAMCERCKSRFAPAEKIVNSNGELYHEQCFVCAQCFQQFPEGLFYEKPKRIYKNRHLCRPCHNKEKARGLGKYVCQKCHAIIDEQPLLFKNDPYHPDHFNCNNCGKELTADARELKGELYCLPCHDKMGVPICGACRRPIEGRVVNAMGKQWHVEHHVCTVCERPFQGHPFYERGGRAYCERHFDMHFVCAKCEKPFLGHRHYERKGLAYCETHYNQLFGDVCYHCNRVIEGDVVSALNKAWCVNCFACSTCNTKLTLKDKFVEVDLKPVCKHCFERLPDDLRRRLAKRERDSKEKKKKPLIPMNKFVEFDMKPVCKKCYEKFPLELKKRLKKLSEAAARK</sequence>
<feature type="domain" description="LIM zinc-binding" evidence="6">
    <location>
        <begin position="80"/>
        <end position="146"/>
    </location>
</feature>
<dbReference type="SUPFAM" id="SSF57716">
    <property type="entry name" value="Glucocorticoid receptor-like (DNA-binding domain)"/>
    <property type="match status" value="5"/>
</dbReference>
<dbReference type="GO" id="GO:2001046">
    <property type="term" value="P:positive regulation of integrin-mediated signaling pathway"/>
    <property type="evidence" value="ECO:0007669"/>
    <property type="project" value="TreeGrafter"/>
</dbReference>
<keyword evidence="1 4" id="KW-0479">Metal-binding</keyword>
<dbReference type="PROSITE" id="PS00478">
    <property type="entry name" value="LIM_DOMAIN_1"/>
    <property type="match status" value="1"/>
</dbReference>
<reference evidence="7 8" key="1">
    <citation type="journal article" date="2018" name="G3 (Bethesda)">
        <title>A High-Quality Reference Genome for the Invasive Mosquitofish Gambusia affinis Using a Chicago Library.</title>
        <authorList>
            <person name="Hoffberg S.L."/>
            <person name="Troendle N.J."/>
            <person name="Glenn T.C."/>
            <person name="Mahmud O."/>
            <person name="Louha S."/>
            <person name="Chalopin D."/>
            <person name="Bennetzen J.L."/>
            <person name="Mauricio R."/>
        </authorList>
    </citation>
    <scope>NUCLEOTIDE SEQUENCE [LARGE SCALE GENOMIC DNA]</scope>
    <source>
        <strain evidence="7">NE01/NJP1002.9</strain>
        <tissue evidence="7">Muscle</tissue>
    </source>
</reference>
<dbReference type="GO" id="GO:0005737">
    <property type="term" value="C:cytoplasm"/>
    <property type="evidence" value="ECO:0007669"/>
    <property type="project" value="TreeGrafter"/>
</dbReference>
<dbReference type="CDD" id="cd09334">
    <property type="entry name" value="LIM4_PINCH"/>
    <property type="match status" value="1"/>
</dbReference>
<dbReference type="CDD" id="cd09335">
    <property type="entry name" value="LIM5_PINCH"/>
    <property type="match status" value="1"/>
</dbReference>
<dbReference type="PANTHER" id="PTHR24210">
    <property type="entry name" value="LIM DOMAIN-CONTAINING PROTEIN"/>
    <property type="match status" value="1"/>
</dbReference>
<dbReference type="FunFam" id="2.10.110.10:FF:000009">
    <property type="entry name" value="Paxillin isoform 1"/>
    <property type="match status" value="1"/>
</dbReference>
<dbReference type="AlphaFoldDB" id="A0A315W7D1"/>
<dbReference type="FunFam" id="2.10.110.10:FF:000019">
    <property type="entry name" value="Lim and senescent cell antigen-like-containing"/>
    <property type="match status" value="1"/>
</dbReference>
<dbReference type="FunFam" id="2.10.110.10:FF:000062">
    <property type="entry name" value="LIM domain-containing protein"/>
    <property type="match status" value="1"/>
</dbReference>
<gene>
    <name evidence="7" type="ORF">CCH79_00002879</name>
</gene>
<dbReference type="GO" id="GO:0046872">
    <property type="term" value="F:metal ion binding"/>
    <property type="evidence" value="ECO:0007669"/>
    <property type="project" value="UniProtKB-KW"/>
</dbReference>
<feature type="domain" description="LIM zinc-binding" evidence="6">
    <location>
        <begin position="209"/>
        <end position="268"/>
    </location>
</feature>
<evidence type="ECO:0000313" key="7">
    <source>
        <dbReference type="EMBL" id="PWA31281.1"/>
    </source>
</evidence>
<feature type="region of interest" description="Disordered" evidence="5">
    <location>
        <begin position="1"/>
        <end position="26"/>
    </location>
</feature>
<dbReference type="CDD" id="cd09331">
    <property type="entry name" value="LIM1_PINCH"/>
    <property type="match status" value="1"/>
</dbReference>
<accession>A0A315W7D1</accession>
<keyword evidence="8" id="KW-1185">Reference proteome</keyword>
<evidence type="ECO:0000256" key="1">
    <source>
        <dbReference type="ARBA" id="ARBA00022723"/>
    </source>
</evidence>
<comment type="caution">
    <text evidence="7">The sequence shown here is derived from an EMBL/GenBank/DDBJ whole genome shotgun (WGS) entry which is preliminary data.</text>
</comment>
<dbReference type="InterPro" id="IPR017351">
    <property type="entry name" value="PINCH-1-4-like"/>
</dbReference>
<dbReference type="PROSITE" id="PS50023">
    <property type="entry name" value="LIM_DOMAIN_2"/>
    <property type="match status" value="3"/>
</dbReference>
<proteinExistence type="predicted"/>
<evidence type="ECO:0000313" key="8">
    <source>
        <dbReference type="Proteomes" id="UP000250572"/>
    </source>
</evidence>
<dbReference type="GO" id="GO:0005925">
    <property type="term" value="C:focal adhesion"/>
    <property type="evidence" value="ECO:0007669"/>
    <property type="project" value="TreeGrafter"/>
</dbReference>
<dbReference type="Gene3D" id="2.10.110.10">
    <property type="entry name" value="Cysteine Rich Protein"/>
    <property type="match status" value="5"/>
</dbReference>
<name>A0A315W7D1_GAMAF</name>
<dbReference type="STRING" id="33528.ENSGAFP00000016287"/>
<dbReference type="Pfam" id="PF00412">
    <property type="entry name" value="LIM"/>
    <property type="match status" value="5"/>
</dbReference>
<evidence type="ECO:0000256" key="5">
    <source>
        <dbReference type="SAM" id="MobiDB-lite"/>
    </source>
</evidence>
<feature type="domain" description="LIM zinc-binding" evidence="6">
    <location>
        <begin position="299"/>
        <end position="359"/>
    </location>
</feature>
<dbReference type="GO" id="GO:0045216">
    <property type="term" value="P:cell-cell junction organization"/>
    <property type="evidence" value="ECO:0007669"/>
    <property type="project" value="TreeGrafter"/>
</dbReference>
<dbReference type="PANTHER" id="PTHR24210:SF12">
    <property type="entry name" value="LIM AND SENESCENT CELL ANTIGEN-LIKE-CONTAINING DOMAIN PROTEIN"/>
    <property type="match status" value="1"/>
</dbReference>
<evidence type="ECO:0000256" key="2">
    <source>
        <dbReference type="ARBA" id="ARBA00022833"/>
    </source>
</evidence>
<keyword evidence="2 4" id="KW-0862">Zinc</keyword>
<protein>
    <recommendedName>
        <fullName evidence="6">LIM zinc-binding domain-containing protein</fullName>
    </recommendedName>
</protein>
<evidence type="ECO:0000256" key="4">
    <source>
        <dbReference type="PROSITE-ProRule" id="PRU00125"/>
    </source>
</evidence>
<dbReference type="InterPro" id="IPR001781">
    <property type="entry name" value="Znf_LIM"/>
</dbReference>